<dbReference type="Proteomes" id="UP001305414">
    <property type="component" value="Unassembled WGS sequence"/>
</dbReference>
<reference evidence="2 3" key="1">
    <citation type="submission" date="2023-10" db="EMBL/GenBank/DDBJ databases">
        <title>Draft genome sequence of Xylaria bambusicola isolate GMP-LS, the root and basal stem rot pathogen of sugarcane in Indonesia.</title>
        <authorList>
            <person name="Selvaraj P."/>
            <person name="Muralishankar V."/>
            <person name="Muruganantham S."/>
            <person name="Sp S."/>
            <person name="Haryani S."/>
            <person name="Lau K.J.X."/>
            <person name="Naqvi N.I."/>
        </authorList>
    </citation>
    <scope>NUCLEOTIDE SEQUENCE [LARGE SCALE GENOMIC DNA]</scope>
    <source>
        <strain evidence="2">GMP-LS</strain>
    </source>
</reference>
<sequence length="353" mass="40873">MEEEQKRLEDISGDIAKIESSIMDLKKSGIEVPDVTVRKRFCDLTLKVNQILFQNLDSIRELDPDVKEALFNRELAVYKKNTDVSSTQDYASDSGSQVGVNLTRDPHLSIPQAQGNATAKIQLELAKLRRDLKMSQGSKANMETAVHTLQDKDKESHREISELQRNLRSKDEKLREANLMATQARSLEVRLRSVTELHDQLQTDLARKVVDCDRIQEHLTQRLLQNHRLTLRFNNALYRYQQLGLQHDALKKSGIELKERLDKKSKTFIELDEKLAAEARAYDDLIVKHESLDLLYHDKSTDCDRLKKELDASFNELSRTRQMLEKKRTDLREVGERLLKQENSYVSLLKTFS</sequence>
<comment type="caution">
    <text evidence="2">The sequence shown here is derived from an EMBL/GenBank/DDBJ whole genome shotgun (WGS) entry which is preliminary data.</text>
</comment>
<dbReference type="EMBL" id="JAWHQM010000127">
    <property type="protein sequence ID" value="KAK5637529.1"/>
    <property type="molecule type" value="Genomic_DNA"/>
</dbReference>
<proteinExistence type="predicted"/>
<feature type="coiled-coil region" evidence="1">
    <location>
        <begin position="160"/>
        <end position="204"/>
    </location>
</feature>
<dbReference type="AlphaFoldDB" id="A0AAN7V534"/>
<feature type="coiled-coil region" evidence="1">
    <location>
        <begin position="303"/>
        <end position="334"/>
    </location>
</feature>
<protein>
    <submittedName>
        <fullName evidence="2">Uncharacterized protein</fullName>
    </submittedName>
</protein>
<accession>A0AAN7V534</accession>
<keyword evidence="1" id="KW-0175">Coiled coil</keyword>
<keyword evidence="3" id="KW-1185">Reference proteome</keyword>
<evidence type="ECO:0000313" key="2">
    <source>
        <dbReference type="EMBL" id="KAK5637529.1"/>
    </source>
</evidence>
<gene>
    <name evidence="2" type="ORF">RRF57_013244</name>
</gene>
<evidence type="ECO:0000313" key="3">
    <source>
        <dbReference type="Proteomes" id="UP001305414"/>
    </source>
</evidence>
<organism evidence="2 3">
    <name type="scientific">Xylaria bambusicola</name>
    <dbReference type="NCBI Taxonomy" id="326684"/>
    <lineage>
        <taxon>Eukaryota</taxon>
        <taxon>Fungi</taxon>
        <taxon>Dikarya</taxon>
        <taxon>Ascomycota</taxon>
        <taxon>Pezizomycotina</taxon>
        <taxon>Sordariomycetes</taxon>
        <taxon>Xylariomycetidae</taxon>
        <taxon>Xylariales</taxon>
        <taxon>Xylariaceae</taxon>
        <taxon>Xylaria</taxon>
    </lineage>
</organism>
<evidence type="ECO:0000256" key="1">
    <source>
        <dbReference type="SAM" id="Coils"/>
    </source>
</evidence>
<name>A0AAN7V534_9PEZI</name>